<dbReference type="Pfam" id="PF10593">
    <property type="entry name" value="Z1"/>
    <property type="match status" value="1"/>
</dbReference>
<feature type="domain" description="Putative endonuclease Z1" evidence="1">
    <location>
        <begin position="290"/>
        <end position="502"/>
    </location>
</feature>
<evidence type="ECO:0000313" key="3">
    <source>
        <dbReference type="Proteomes" id="UP001241848"/>
    </source>
</evidence>
<dbReference type="RefSeq" id="WP_305753418.1">
    <property type="nucleotide sequence ID" value="NZ_JAPCKK010000006.1"/>
</dbReference>
<dbReference type="InterPro" id="IPR018310">
    <property type="entry name" value="Put_endonuclease_Z1-dom"/>
</dbReference>
<dbReference type="Proteomes" id="UP001241848">
    <property type="component" value="Unassembled WGS sequence"/>
</dbReference>
<reference evidence="2 3" key="1">
    <citation type="submission" date="2022-10" db="EMBL/GenBank/DDBJ databases">
        <title>Paenibacillus description and whole genome data of maize root bacterial community.</title>
        <authorList>
            <person name="Marton D."/>
            <person name="Farkas M."/>
            <person name="Cserhati M."/>
        </authorList>
    </citation>
    <scope>NUCLEOTIDE SEQUENCE [LARGE SCALE GENOMIC DNA]</scope>
    <source>
        <strain evidence="2 3">P96</strain>
    </source>
</reference>
<dbReference type="EMBL" id="JAPCKK010000006">
    <property type="protein sequence ID" value="MDP4095781.1"/>
    <property type="molecule type" value="Genomic_DNA"/>
</dbReference>
<sequence>MDNIIEMKIKDSNSWPIVSDGYFRKKMTDQLVKDGIRLDAVDKIFQNSINILSNCPNPMDETPNSKTGIVIGKVQSGKTSNFISLMALAFDNNYDIIVVLGGTKKILLGQNVTRISSYFSNIPMERMVILATNQNESILNPTAIKQFINEKRKVVIVGLKGKVRINTIAKIFADPILSNVPTLVIDDEGDQATLNTQSSRNSMSATYEAAVTLKERLKRHCFLSITATPQANILIKTWDQLSPDFGSLVYPGDDYCGLEEFHGENQDTYIKLIPDNEPSILEDMGLPMSFYKALATFFVGGAIRIYRGDTDNHAMLIHPSQRKFEHQIVMRKVNSVVNDWKVIARTKLGGINDLSYQSLLTYLHNAYLDFKNDGVILPSFNELENYILKCIRMCPDAHLCNGDEDASENSRFYKVNIFVGGNLVERGLTIKGLAVTYIIRRARGVSNVDNTEQRARWFGYKRSFLDVCRVFTTQPIKDDFSSILEHDDDLWATIERAELRGVPFKEIPRVFVLANKMLNMTRRNVAKTERFSYSEWNKQDYLLLIRSSVERNIAYINDFRKKNHDLIEILDYSGVNKHVLIKGLNFFEVKNSLLDNLIFPDESRLDNTFFNKLEEAIRKSEINPVIDILWIREKEHETRSINSSGEINQLFQGRNSTPGSPTYYPGDSSMVSISRSGVMQLQIHFIRPKNRPEVEYYSPAIALYVPSTYSEKMERLVGQI</sequence>
<evidence type="ECO:0000313" key="2">
    <source>
        <dbReference type="EMBL" id="MDP4095781.1"/>
    </source>
</evidence>
<keyword evidence="3" id="KW-1185">Reference proteome</keyword>
<evidence type="ECO:0000259" key="1">
    <source>
        <dbReference type="Pfam" id="PF10593"/>
    </source>
</evidence>
<gene>
    <name evidence="2" type="ORF">OIN60_03125</name>
</gene>
<accession>A0ABT9FM19</accession>
<dbReference type="SUPFAM" id="SSF52540">
    <property type="entry name" value="P-loop containing nucleoside triphosphate hydrolases"/>
    <property type="match status" value="1"/>
</dbReference>
<protein>
    <recommendedName>
        <fullName evidence="1">Putative endonuclease Z1 domain-containing protein</fullName>
    </recommendedName>
</protein>
<proteinExistence type="predicted"/>
<name>A0ABT9FM19_9BACL</name>
<organism evidence="2 3">
    <name type="scientific">Paenibacillus zeirhizosphaerae</name>
    <dbReference type="NCBI Taxonomy" id="2987519"/>
    <lineage>
        <taxon>Bacteria</taxon>
        <taxon>Bacillati</taxon>
        <taxon>Bacillota</taxon>
        <taxon>Bacilli</taxon>
        <taxon>Bacillales</taxon>
        <taxon>Paenibacillaceae</taxon>
        <taxon>Paenibacillus</taxon>
    </lineage>
</organism>
<dbReference type="InterPro" id="IPR027417">
    <property type="entry name" value="P-loop_NTPase"/>
</dbReference>
<comment type="caution">
    <text evidence="2">The sequence shown here is derived from an EMBL/GenBank/DDBJ whole genome shotgun (WGS) entry which is preliminary data.</text>
</comment>